<evidence type="ECO:0000256" key="5">
    <source>
        <dbReference type="ARBA" id="ARBA00022679"/>
    </source>
</evidence>
<dbReference type="Proteomes" id="UP000015101">
    <property type="component" value="Unassembled WGS sequence"/>
</dbReference>
<dbReference type="GO" id="GO:0008033">
    <property type="term" value="P:tRNA processing"/>
    <property type="evidence" value="ECO:0007669"/>
    <property type="project" value="UniProtKB-UniRule"/>
</dbReference>
<dbReference type="EMBL" id="AMQM01000833">
    <property type="status" value="NOT_ANNOTATED_CDS"/>
    <property type="molecule type" value="Genomic_DNA"/>
</dbReference>
<dbReference type="InterPro" id="IPR029063">
    <property type="entry name" value="SAM-dependent_MTases_sf"/>
</dbReference>
<proteinExistence type="inferred from homology"/>
<dbReference type="GO" id="GO:0000049">
    <property type="term" value="F:tRNA binding"/>
    <property type="evidence" value="ECO:0007669"/>
    <property type="project" value="UniProtKB-UniRule"/>
</dbReference>
<feature type="domain" description="Ribosomal RNA large subunit methyltransferase K/L-like methyltransferase" evidence="16">
    <location>
        <begin position="124"/>
        <end position="252"/>
    </location>
</feature>
<dbReference type="InParanoid" id="T1EHY6"/>
<dbReference type="RefSeq" id="XP_009019689.1">
    <property type="nucleotide sequence ID" value="XM_009021441.1"/>
</dbReference>
<dbReference type="SUPFAM" id="SSF53335">
    <property type="entry name" value="S-adenosyl-L-methionine-dependent methyltransferases"/>
    <property type="match status" value="1"/>
</dbReference>
<evidence type="ECO:0000256" key="10">
    <source>
        <dbReference type="ARBA" id="ARBA00056270"/>
    </source>
</evidence>
<evidence type="ECO:0000256" key="1">
    <source>
        <dbReference type="ARBA" id="ARBA00004496"/>
    </source>
</evidence>
<evidence type="ECO:0000256" key="11">
    <source>
        <dbReference type="ARBA" id="ARBA00065434"/>
    </source>
</evidence>
<dbReference type="InterPro" id="IPR059073">
    <property type="entry name" value="TRMT11_N"/>
</dbReference>
<evidence type="ECO:0000256" key="14">
    <source>
        <dbReference type="ARBA" id="ARBA00075308"/>
    </source>
</evidence>
<dbReference type="Gene3D" id="3.40.50.150">
    <property type="entry name" value="Vaccinia Virus protein VP39"/>
    <property type="match status" value="1"/>
</dbReference>
<reference evidence="18 20" key="2">
    <citation type="journal article" date="2013" name="Nature">
        <title>Insights into bilaterian evolution from three spiralian genomes.</title>
        <authorList>
            <person name="Simakov O."/>
            <person name="Marletaz F."/>
            <person name="Cho S.J."/>
            <person name="Edsinger-Gonzales E."/>
            <person name="Havlak P."/>
            <person name="Hellsten U."/>
            <person name="Kuo D.H."/>
            <person name="Larsson T."/>
            <person name="Lv J."/>
            <person name="Arendt D."/>
            <person name="Savage R."/>
            <person name="Osoegawa K."/>
            <person name="de Jong P."/>
            <person name="Grimwood J."/>
            <person name="Chapman J.A."/>
            <person name="Shapiro H."/>
            <person name="Aerts A."/>
            <person name="Otillar R.P."/>
            <person name="Terry A.Y."/>
            <person name="Boore J.L."/>
            <person name="Grigoriev I.V."/>
            <person name="Lindberg D.R."/>
            <person name="Seaver E.C."/>
            <person name="Weisblat D.A."/>
            <person name="Putnam N.H."/>
            <person name="Rokhsar D.S."/>
        </authorList>
    </citation>
    <scope>NUCLEOTIDE SEQUENCE</scope>
</reference>
<evidence type="ECO:0000256" key="3">
    <source>
        <dbReference type="ARBA" id="ARBA00022555"/>
    </source>
</evidence>
<evidence type="ECO:0000313" key="19">
    <source>
        <dbReference type="EnsemblMetazoa" id="HelroP132449"/>
    </source>
</evidence>
<evidence type="ECO:0000256" key="13">
    <source>
        <dbReference type="ARBA" id="ARBA00067484"/>
    </source>
</evidence>
<organism evidence="19 20">
    <name type="scientific">Helobdella robusta</name>
    <name type="common">Californian leech</name>
    <dbReference type="NCBI Taxonomy" id="6412"/>
    <lineage>
        <taxon>Eukaryota</taxon>
        <taxon>Metazoa</taxon>
        <taxon>Spiralia</taxon>
        <taxon>Lophotrochozoa</taxon>
        <taxon>Annelida</taxon>
        <taxon>Clitellata</taxon>
        <taxon>Hirudinea</taxon>
        <taxon>Rhynchobdellida</taxon>
        <taxon>Glossiphoniidae</taxon>
        <taxon>Helobdella</taxon>
    </lineage>
</organism>
<keyword evidence="7 15" id="KW-0819">tRNA processing</keyword>
<keyword evidence="4 15" id="KW-0489">Methyltransferase</keyword>
<dbReference type="FunCoup" id="T1EHY6">
    <property type="interactions" value="1086"/>
</dbReference>
<keyword evidence="5 15" id="KW-0808">Transferase</keyword>
<comment type="subunit">
    <text evidence="11">Part of the heterodimeric TRMT11-TRM112 methyltransferase complex; this complex forms an active tRNA methyltransferase, where TRMT112 acts as an activator of the catalytic subunit TRMT11.</text>
</comment>
<dbReference type="GO" id="GO:0032259">
    <property type="term" value="P:methylation"/>
    <property type="evidence" value="ECO:0007669"/>
    <property type="project" value="UniProtKB-UniRule"/>
</dbReference>
<dbReference type="PROSITE" id="PS51627">
    <property type="entry name" value="SAM_MT_TRM11"/>
    <property type="match status" value="1"/>
</dbReference>
<comment type="similarity">
    <text evidence="15">Belongs to the class I-like SAM-binding methyltransferase superfamily. TRM11 methyltransferase family.</text>
</comment>
<dbReference type="AlphaFoldDB" id="T1EHY6"/>
<evidence type="ECO:0000256" key="7">
    <source>
        <dbReference type="ARBA" id="ARBA00022694"/>
    </source>
</evidence>
<keyword evidence="6 15" id="KW-0949">S-adenosyl-L-methionine</keyword>
<comment type="function">
    <text evidence="10">Catalytic subunit of the TRMT11-TRM112 methyltransferase complex, that specifically mediates the S-adenosyl-L-methionine-dependent N(2)-methylation of guanosine nucleotide at position 10 (m2G10) in tRNAs. This is one of the major tRNA (guanine-N(2))-methyltransferases.</text>
</comment>
<evidence type="ECO:0000259" key="17">
    <source>
        <dbReference type="Pfam" id="PF25904"/>
    </source>
</evidence>
<sequence length="351" mass="40169">RSAIEVWVQAVSYSSFYSQLASLSPEVLVEILFSFSSFRIKVESFNKQLSLQEKINKIEQLTSGPVNFGGQINLKDGCDVTYCLLEYYERVNNQSAETPSQIYFGKWICDSQRDVLKKYNLSSRKFIGNTSMDPTLSMIMANMAHVREGSLVYDPFVGTGSLLVSCAHFGGHVMGSDIDYNIITGVGKSSRAGQKYRCREESIRNNLKQYGLEARYIDAFIADASLHDKLWKFSKKGLFDAIITDPPYGIREPTTKLGFKKEPIDDMKPEIEENHIPCKKNYNLNEILCDLLCFAAKYLVEGGRLVYWMPIYRNDYSDLNIPQHERLRLVSNCEQVLNNRVSRRMITMQKI</sequence>
<dbReference type="PANTHER" id="PTHR13370">
    <property type="entry name" value="RNA METHYLASE-RELATED"/>
    <property type="match status" value="1"/>
</dbReference>
<dbReference type="HOGENOM" id="CLU_029646_0_0_1"/>
<dbReference type="GO" id="GO:0005737">
    <property type="term" value="C:cytoplasm"/>
    <property type="evidence" value="ECO:0000318"/>
    <property type="project" value="GO_Central"/>
</dbReference>
<evidence type="ECO:0000256" key="8">
    <source>
        <dbReference type="ARBA" id="ARBA00022884"/>
    </source>
</evidence>
<evidence type="ECO:0000313" key="20">
    <source>
        <dbReference type="Proteomes" id="UP000015101"/>
    </source>
</evidence>
<dbReference type="STRING" id="6412.T1EHY6"/>
<evidence type="ECO:0000256" key="9">
    <source>
        <dbReference type="ARBA" id="ARBA00050985"/>
    </source>
</evidence>
<dbReference type="GeneID" id="20196186"/>
<dbReference type="EMBL" id="KB096742">
    <property type="protein sequence ID" value="ESO02281.1"/>
    <property type="molecule type" value="Genomic_DNA"/>
</dbReference>
<dbReference type="PIRSF" id="PIRSF017259">
    <property type="entry name" value="tRNA_mtfrase_TRM11"/>
    <property type="match status" value="1"/>
</dbReference>
<dbReference type="GO" id="GO:0008168">
    <property type="term" value="F:methyltransferase activity"/>
    <property type="evidence" value="ECO:0000318"/>
    <property type="project" value="GO_Central"/>
</dbReference>
<evidence type="ECO:0000256" key="4">
    <source>
        <dbReference type="ARBA" id="ARBA00022603"/>
    </source>
</evidence>
<dbReference type="InterPro" id="IPR002052">
    <property type="entry name" value="DNA_methylase_N6_adenine_CS"/>
</dbReference>
<dbReference type="KEGG" id="hro:HELRODRAFT_132449"/>
<dbReference type="PROSITE" id="PS00092">
    <property type="entry name" value="N6_MTASE"/>
    <property type="match status" value="1"/>
</dbReference>
<dbReference type="Pfam" id="PF01170">
    <property type="entry name" value="UPF0020"/>
    <property type="match status" value="1"/>
</dbReference>
<evidence type="ECO:0000256" key="12">
    <source>
        <dbReference type="ARBA" id="ARBA00066937"/>
    </source>
</evidence>
<dbReference type="OMA" id="AFNKWSR"/>
<reference evidence="19" key="3">
    <citation type="submission" date="2015-06" db="UniProtKB">
        <authorList>
            <consortium name="EnsemblMetazoa"/>
        </authorList>
    </citation>
    <scope>IDENTIFICATION</scope>
</reference>
<keyword evidence="3 15" id="KW-0820">tRNA-binding</keyword>
<reference evidence="20" key="1">
    <citation type="submission" date="2012-12" db="EMBL/GenBank/DDBJ databases">
        <authorList>
            <person name="Hellsten U."/>
            <person name="Grimwood J."/>
            <person name="Chapman J.A."/>
            <person name="Shapiro H."/>
            <person name="Aerts A."/>
            <person name="Otillar R.P."/>
            <person name="Terry A.Y."/>
            <person name="Boore J.L."/>
            <person name="Simakov O."/>
            <person name="Marletaz F."/>
            <person name="Cho S.-J."/>
            <person name="Edsinger-Gonzales E."/>
            <person name="Havlak P."/>
            <person name="Kuo D.-H."/>
            <person name="Larsson T."/>
            <person name="Lv J."/>
            <person name="Arendt D."/>
            <person name="Savage R."/>
            <person name="Osoegawa K."/>
            <person name="de Jong P."/>
            <person name="Lindberg D.R."/>
            <person name="Seaver E.C."/>
            <person name="Weisblat D.A."/>
            <person name="Putnam N.H."/>
            <person name="Grigoriev I.V."/>
            <person name="Rokhsar D.S."/>
        </authorList>
    </citation>
    <scope>NUCLEOTIDE SEQUENCE</scope>
</reference>
<keyword evidence="8 15" id="KW-0694">RNA-binding</keyword>
<dbReference type="InterPro" id="IPR000241">
    <property type="entry name" value="RlmKL-like_Mtase"/>
</dbReference>
<dbReference type="OrthoDB" id="296065at2759"/>
<evidence type="ECO:0000256" key="2">
    <source>
        <dbReference type="ARBA" id="ARBA00022490"/>
    </source>
</evidence>
<evidence type="ECO:0000256" key="6">
    <source>
        <dbReference type="ARBA" id="ARBA00022691"/>
    </source>
</evidence>
<evidence type="ECO:0000313" key="18">
    <source>
        <dbReference type="EMBL" id="ESO02281.1"/>
    </source>
</evidence>
<dbReference type="CTD" id="20196186"/>
<protein>
    <recommendedName>
        <fullName evidence="13">tRNA (guanine(10)-N(2))-methyltransferase TRMT11</fullName>
        <ecNumber evidence="12">2.1.1.214</ecNumber>
    </recommendedName>
    <alternativeName>
        <fullName evidence="14">tRNA methyltransferase 11 homolog</fullName>
    </alternativeName>
</protein>
<keyword evidence="2" id="KW-0963">Cytoplasm</keyword>
<name>T1EHY6_HELRO</name>
<comment type="subcellular location">
    <subcellularLocation>
        <location evidence="1">Cytoplasm</location>
    </subcellularLocation>
</comment>
<dbReference type="PANTHER" id="PTHR13370:SF3">
    <property type="entry name" value="TRNA (GUANINE(10)-N2)-METHYLTRANSFERASE HOMOLOG"/>
    <property type="match status" value="1"/>
</dbReference>
<dbReference type="Pfam" id="PF25904">
    <property type="entry name" value="Tmrp11_N"/>
    <property type="match status" value="1"/>
</dbReference>
<dbReference type="GO" id="GO:0160102">
    <property type="term" value="F:tRNA (guanine(10)-N2)-methyltransferase activity"/>
    <property type="evidence" value="ECO:0007669"/>
    <property type="project" value="UniProtKB-EC"/>
</dbReference>
<dbReference type="EnsemblMetazoa" id="HelroT132449">
    <property type="protein sequence ID" value="HelroP132449"/>
    <property type="gene ID" value="HelroG132449"/>
</dbReference>
<comment type="catalytic activity">
    <reaction evidence="9">
        <text>guanosine(10) in tRNA + S-adenosyl-L-methionine = N(2)-methylguanosine(10) in tRNA + S-adenosyl-L-homocysteine + H(+)</text>
        <dbReference type="Rhea" id="RHEA:43128"/>
        <dbReference type="Rhea" id="RHEA-COMP:10355"/>
        <dbReference type="Rhea" id="RHEA-COMP:10357"/>
        <dbReference type="ChEBI" id="CHEBI:15378"/>
        <dbReference type="ChEBI" id="CHEBI:57856"/>
        <dbReference type="ChEBI" id="CHEBI:59789"/>
        <dbReference type="ChEBI" id="CHEBI:74269"/>
        <dbReference type="ChEBI" id="CHEBI:74481"/>
        <dbReference type="EC" id="2.1.1.214"/>
    </reaction>
    <physiologicalReaction direction="left-to-right" evidence="9">
        <dbReference type="Rhea" id="RHEA:43129"/>
    </physiologicalReaction>
</comment>
<dbReference type="EC" id="2.1.1.214" evidence="12"/>
<dbReference type="InterPro" id="IPR016691">
    <property type="entry name" value="TRMT11"/>
</dbReference>
<accession>T1EHY6</accession>
<feature type="domain" description="tRNA (guanine(10)-N(2))-methyltransferase TRMT11 N-terminal" evidence="17">
    <location>
        <begin position="4"/>
        <end position="113"/>
    </location>
</feature>
<evidence type="ECO:0000256" key="15">
    <source>
        <dbReference type="PROSITE-ProRule" id="PRU00959"/>
    </source>
</evidence>
<keyword evidence="20" id="KW-1185">Reference proteome</keyword>
<dbReference type="eggNOG" id="KOG2671">
    <property type="taxonomic scope" value="Eukaryota"/>
</dbReference>
<gene>
    <name evidence="19" type="primary">20196186</name>
    <name evidence="18" type="ORF">HELRODRAFT_132449</name>
</gene>
<dbReference type="GO" id="GO:0043527">
    <property type="term" value="C:tRNA methyltransferase complex"/>
    <property type="evidence" value="ECO:0007669"/>
    <property type="project" value="UniProtKB-ARBA"/>
</dbReference>
<evidence type="ECO:0000259" key="16">
    <source>
        <dbReference type="Pfam" id="PF01170"/>
    </source>
</evidence>